<dbReference type="AlphaFoldDB" id="A0A1B9I226"/>
<accession>A0A1B9I226</accession>
<proteinExistence type="predicted"/>
<dbReference type="KEGG" id="kpin:30172494"/>
<evidence type="ECO:0000313" key="2">
    <source>
        <dbReference type="EMBL" id="OCF49603.1"/>
    </source>
</evidence>
<reference evidence="3" key="2">
    <citation type="submission" date="2013-07" db="EMBL/GenBank/DDBJ databases">
        <authorList>
            <consortium name="The Broad Institute Genome Sequencing Platform"/>
            <person name="Cuomo C."/>
            <person name="Litvintseva A."/>
            <person name="Chen Y."/>
            <person name="Heitman J."/>
            <person name="Sun S."/>
            <person name="Springer D."/>
            <person name="Dromer F."/>
            <person name="Young S.K."/>
            <person name="Zeng Q."/>
            <person name="Gargeya S."/>
            <person name="Fitzgerald M."/>
            <person name="Abouelleil A."/>
            <person name="Alvarado L."/>
            <person name="Berlin A.M."/>
            <person name="Chapman S.B."/>
            <person name="Dewar J."/>
            <person name="Goldberg J."/>
            <person name="Griggs A."/>
            <person name="Gujja S."/>
            <person name="Hansen M."/>
            <person name="Howarth C."/>
            <person name="Imamovic A."/>
            <person name="Larimer J."/>
            <person name="McCowan C."/>
            <person name="Murphy C."/>
            <person name="Pearson M."/>
            <person name="Priest M."/>
            <person name="Roberts A."/>
            <person name="Saif S."/>
            <person name="Shea T."/>
            <person name="Sykes S."/>
            <person name="Wortman J."/>
            <person name="Nusbaum C."/>
            <person name="Birren B."/>
        </authorList>
    </citation>
    <scope>NUCLEOTIDE SEQUENCE</scope>
    <source>
        <strain evidence="3">CBS 10737</strain>
    </source>
</reference>
<feature type="region of interest" description="Disordered" evidence="1">
    <location>
        <begin position="222"/>
        <end position="288"/>
    </location>
</feature>
<reference evidence="2" key="3">
    <citation type="submission" date="2016-07" db="EMBL/GenBank/DDBJ databases">
        <title>Evolution of pathogenesis and genome organization in the Tremellales.</title>
        <authorList>
            <person name="Cuomo C."/>
            <person name="Litvintseva A."/>
            <person name="Heitman J."/>
            <person name="Chen Y."/>
            <person name="Sun S."/>
            <person name="Springer D."/>
            <person name="Dromer F."/>
            <person name="Young S."/>
            <person name="Zeng Q."/>
            <person name="Chapman S."/>
            <person name="Gujja S."/>
            <person name="Saif S."/>
            <person name="Birren B."/>
        </authorList>
    </citation>
    <scope>NUCLEOTIDE SEQUENCE</scope>
    <source>
        <strain evidence="2">CBS 10737</strain>
    </source>
</reference>
<dbReference type="Proteomes" id="UP000094020">
    <property type="component" value="Chromosome 5"/>
</dbReference>
<feature type="compositionally biased region" description="Basic and acidic residues" evidence="1">
    <location>
        <begin position="278"/>
        <end position="288"/>
    </location>
</feature>
<sequence length="299" mass="32201">MATATATMDDLVASLGGSMHVSSDLKALQEYLAQNMIRPTIQLPLASPNVFSRPIPPSRSTSSTRKPSSLPSSYTYPHETHQAYPSPIAQSSFSAFQEESEGGPGPSTSEMMMMSTPTGITRPGGPLRRTSSYGFGCSIQVAPASPPATYSSFDSDAFAPIWQQRQQEQQQVSDPWAKVKTQQTNAFSSFNPNSAFSGSTGSSSFGNFRQPQGFGLSAGSTGLGQIGGGPPTPPAEDDDEMDEDSIDAEMDDMDDEEDDNKVQRSLGFPVVDSTNQHHNHDIWGRGRGKEIANNGMRYW</sequence>
<dbReference type="OrthoDB" id="2564985at2759"/>
<feature type="compositionally biased region" description="Acidic residues" evidence="1">
    <location>
        <begin position="235"/>
        <end position="259"/>
    </location>
</feature>
<reference evidence="2" key="1">
    <citation type="submission" date="2013-07" db="EMBL/GenBank/DDBJ databases">
        <title>The Genome Sequence of Cryptococcus pinus CBS10737.</title>
        <authorList>
            <consortium name="The Broad Institute Genome Sequencing Platform"/>
            <person name="Cuomo C."/>
            <person name="Litvintseva A."/>
            <person name="Chen Y."/>
            <person name="Heitman J."/>
            <person name="Sun S."/>
            <person name="Springer D."/>
            <person name="Dromer F."/>
            <person name="Young S.K."/>
            <person name="Zeng Q."/>
            <person name="Gargeya S."/>
            <person name="Fitzgerald M."/>
            <person name="Abouelleil A."/>
            <person name="Alvarado L."/>
            <person name="Berlin A.M."/>
            <person name="Chapman S.B."/>
            <person name="Dewar J."/>
            <person name="Goldberg J."/>
            <person name="Griggs A."/>
            <person name="Gujja S."/>
            <person name="Hansen M."/>
            <person name="Howarth C."/>
            <person name="Imamovic A."/>
            <person name="Larimer J."/>
            <person name="McCowan C."/>
            <person name="Murphy C."/>
            <person name="Pearson M."/>
            <person name="Priest M."/>
            <person name="Roberts A."/>
            <person name="Saif S."/>
            <person name="Shea T."/>
            <person name="Sykes S."/>
            <person name="Wortman J."/>
            <person name="Nusbaum C."/>
            <person name="Birren B."/>
        </authorList>
    </citation>
    <scope>NUCLEOTIDE SEQUENCE [LARGE SCALE GENOMIC DNA]</scope>
    <source>
        <strain evidence="2">CBS 10737</strain>
    </source>
</reference>
<evidence type="ECO:0000256" key="1">
    <source>
        <dbReference type="SAM" id="MobiDB-lite"/>
    </source>
</evidence>
<keyword evidence="4" id="KW-1185">Reference proteome</keyword>
<feature type="region of interest" description="Disordered" evidence="1">
    <location>
        <begin position="94"/>
        <end position="113"/>
    </location>
</feature>
<evidence type="ECO:0000313" key="4">
    <source>
        <dbReference type="Proteomes" id="UP000094020"/>
    </source>
</evidence>
<feature type="compositionally biased region" description="Low complexity" evidence="1">
    <location>
        <begin position="58"/>
        <end position="73"/>
    </location>
</feature>
<gene>
    <name evidence="2" type="ORF">I206_04125</name>
    <name evidence="3" type="ORF">I206_104298</name>
</gene>
<dbReference type="GeneID" id="30172494"/>
<reference evidence="3" key="4">
    <citation type="submission" date="2024-02" db="EMBL/GenBank/DDBJ databases">
        <title>Comparative genomics of Cryptococcus and Kwoniella reveals pathogenesis evolution and contrasting modes of karyotype evolution via chromosome fusion or intercentromeric recombination.</title>
        <authorList>
            <person name="Coelho M.A."/>
            <person name="David-Palma M."/>
            <person name="Shea T."/>
            <person name="Bowers K."/>
            <person name="McGinley-Smith S."/>
            <person name="Mohammad A.W."/>
            <person name="Gnirke A."/>
            <person name="Yurkov A.M."/>
            <person name="Nowrousian M."/>
            <person name="Sun S."/>
            <person name="Cuomo C.A."/>
            <person name="Heitman J."/>
        </authorList>
    </citation>
    <scope>NUCLEOTIDE SEQUENCE</scope>
    <source>
        <strain evidence="3">CBS 10737</strain>
    </source>
</reference>
<feature type="region of interest" description="Disordered" evidence="1">
    <location>
        <begin position="52"/>
        <end position="82"/>
    </location>
</feature>
<organism evidence="2">
    <name type="scientific">Kwoniella pini CBS 10737</name>
    <dbReference type="NCBI Taxonomy" id="1296096"/>
    <lineage>
        <taxon>Eukaryota</taxon>
        <taxon>Fungi</taxon>
        <taxon>Dikarya</taxon>
        <taxon>Basidiomycota</taxon>
        <taxon>Agaricomycotina</taxon>
        <taxon>Tremellomycetes</taxon>
        <taxon>Tremellales</taxon>
        <taxon>Cryptococcaceae</taxon>
        <taxon>Kwoniella</taxon>
    </lineage>
</organism>
<name>A0A1B9I226_9TREE</name>
<evidence type="ECO:0000313" key="3">
    <source>
        <dbReference type="EMBL" id="WWC70348.1"/>
    </source>
</evidence>
<dbReference type="EMBL" id="CP144523">
    <property type="protein sequence ID" value="WWC70348.1"/>
    <property type="molecule type" value="Genomic_DNA"/>
</dbReference>
<dbReference type="EMBL" id="KI894011">
    <property type="protein sequence ID" value="OCF49603.1"/>
    <property type="molecule type" value="Genomic_DNA"/>
</dbReference>
<dbReference type="RefSeq" id="XP_019010822.1">
    <property type="nucleotide sequence ID" value="XM_019155864.1"/>
</dbReference>
<protein>
    <submittedName>
        <fullName evidence="2">Uncharacterized protein</fullName>
    </submittedName>
</protein>